<protein>
    <submittedName>
        <fullName evidence="2">Uncharacterized protein</fullName>
    </submittedName>
</protein>
<evidence type="ECO:0000313" key="3">
    <source>
        <dbReference type="Proteomes" id="UP000034883"/>
    </source>
</evidence>
<dbReference type="EMBL" id="CP011125">
    <property type="protein sequence ID" value="AKF10714.1"/>
    <property type="molecule type" value="Genomic_DNA"/>
</dbReference>
<dbReference type="KEGG" id="samy:DB32_007863"/>
<proteinExistence type="predicted"/>
<keyword evidence="3" id="KW-1185">Reference proteome</keyword>
<accession>A0A0F6SHM7</accession>
<dbReference type="STRING" id="927083.DB32_007863"/>
<organism evidence="2 3">
    <name type="scientific">Sandaracinus amylolyticus</name>
    <dbReference type="NCBI Taxonomy" id="927083"/>
    <lineage>
        <taxon>Bacteria</taxon>
        <taxon>Pseudomonadati</taxon>
        <taxon>Myxococcota</taxon>
        <taxon>Polyangia</taxon>
        <taxon>Polyangiales</taxon>
        <taxon>Sandaracinaceae</taxon>
        <taxon>Sandaracinus</taxon>
    </lineage>
</organism>
<evidence type="ECO:0000313" key="2">
    <source>
        <dbReference type="EMBL" id="AKF10714.1"/>
    </source>
</evidence>
<sequence>MHETERDLRAARCCDLAIGHVPVGPQRGDDEIEESTLQRGVEGEERGHRNLRGRVDATTT</sequence>
<dbReference type="AlphaFoldDB" id="A0A0F6SHM7"/>
<dbReference type="Proteomes" id="UP000034883">
    <property type="component" value="Chromosome"/>
</dbReference>
<reference evidence="2 3" key="1">
    <citation type="submission" date="2015-03" db="EMBL/GenBank/DDBJ databases">
        <title>Genome assembly of Sandaracinus amylolyticus DSM 53668.</title>
        <authorList>
            <person name="Sharma G."/>
            <person name="Subramanian S."/>
        </authorList>
    </citation>
    <scope>NUCLEOTIDE SEQUENCE [LARGE SCALE GENOMIC DNA]</scope>
    <source>
        <strain evidence="2 3">DSM 53668</strain>
    </source>
</reference>
<name>A0A0F6SHM7_9BACT</name>
<feature type="region of interest" description="Disordered" evidence="1">
    <location>
        <begin position="20"/>
        <end position="60"/>
    </location>
</feature>
<evidence type="ECO:0000256" key="1">
    <source>
        <dbReference type="SAM" id="MobiDB-lite"/>
    </source>
</evidence>
<gene>
    <name evidence="2" type="ORF">DB32_007863</name>
</gene>